<feature type="non-terminal residue" evidence="2">
    <location>
        <position position="53"/>
    </location>
</feature>
<dbReference type="Proteomes" id="UP001189429">
    <property type="component" value="Unassembled WGS sequence"/>
</dbReference>
<accession>A0ABN9WZ03</accession>
<evidence type="ECO:0000313" key="2">
    <source>
        <dbReference type="EMBL" id="CAK0892193.1"/>
    </source>
</evidence>
<protein>
    <submittedName>
        <fullName evidence="2">Uncharacterized protein</fullName>
    </submittedName>
</protein>
<evidence type="ECO:0000313" key="3">
    <source>
        <dbReference type="Proteomes" id="UP001189429"/>
    </source>
</evidence>
<comment type="caution">
    <text evidence="2">The sequence shown here is derived from an EMBL/GenBank/DDBJ whole genome shotgun (WGS) entry which is preliminary data.</text>
</comment>
<proteinExistence type="predicted"/>
<name>A0ABN9WZ03_9DINO</name>
<organism evidence="2 3">
    <name type="scientific">Prorocentrum cordatum</name>
    <dbReference type="NCBI Taxonomy" id="2364126"/>
    <lineage>
        <taxon>Eukaryota</taxon>
        <taxon>Sar</taxon>
        <taxon>Alveolata</taxon>
        <taxon>Dinophyceae</taxon>
        <taxon>Prorocentrales</taxon>
        <taxon>Prorocentraceae</taxon>
        <taxon>Prorocentrum</taxon>
    </lineage>
</organism>
<feature type="region of interest" description="Disordered" evidence="1">
    <location>
        <begin position="1"/>
        <end position="21"/>
    </location>
</feature>
<sequence>MADEGEPWLATRTGAAPESGALLREVPGAEAGAGPARPLQEAVITRWGGGRIT</sequence>
<reference evidence="2" key="1">
    <citation type="submission" date="2023-10" db="EMBL/GenBank/DDBJ databases">
        <authorList>
            <person name="Chen Y."/>
            <person name="Shah S."/>
            <person name="Dougan E. K."/>
            <person name="Thang M."/>
            <person name="Chan C."/>
        </authorList>
    </citation>
    <scope>NUCLEOTIDE SEQUENCE [LARGE SCALE GENOMIC DNA]</scope>
</reference>
<keyword evidence="3" id="KW-1185">Reference proteome</keyword>
<evidence type="ECO:0000256" key="1">
    <source>
        <dbReference type="SAM" id="MobiDB-lite"/>
    </source>
</evidence>
<dbReference type="EMBL" id="CAUYUJ010019578">
    <property type="protein sequence ID" value="CAK0892193.1"/>
    <property type="molecule type" value="Genomic_DNA"/>
</dbReference>
<gene>
    <name evidence="2" type="ORF">PCOR1329_LOCUS71920</name>
</gene>